<evidence type="ECO:0000256" key="1">
    <source>
        <dbReference type="ARBA" id="ARBA00022729"/>
    </source>
</evidence>
<feature type="chain" id="PRO_5009983962" description="Endolytic peptidoglycan transglycosylase RlpA" evidence="6">
    <location>
        <begin position="22"/>
        <end position="268"/>
    </location>
</feature>
<dbReference type="Gene3D" id="3.30.70.1070">
    <property type="entry name" value="Sporulation related repeat"/>
    <property type="match status" value="1"/>
</dbReference>
<dbReference type="InterPro" id="IPR036908">
    <property type="entry name" value="RlpA-like_sf"/>
</dbReference>
<feature type="domain" description="SPOR" evidence="7">
    <location>
        <begin position="182"/>
        <end position="260"/>
    </location>
</feature>
<comment type="subcellular location">
    <subcellularLocation>
        <location evidence="4">Cell membrane</location>
        <topology evidence="4">Lipid-anchor</topology>
    </subcellularLocation>
</comment>
<dbReference type="PROSITE" id="PS51257">
    <property type="entry name" value="PROKAR_LIPOPROTEIN"/>
    <property type="match status" value="1"/>
</dbReference>
<dbReference type="GO" id="GO:0009279">
    <property type="term" value="C:cell outer membrane"/>
    <property type="evidence" value="ECO:0007669"/>
    <property type="project" value="TreeGrafter"/>
</dbReference>
<dbReference type="GO" id="GO:0000270">
    <property type="term" value="P:peptidoglycan metabolic process"/>
    <property type="evidence" value="ECO:0007669"/>
    <property type="project" value="UniProtKB-UniRule"/>
</dbReference>
<evidence type="ECO:0000256" key="4">
    <source>
        <dbReference type="HAMAP-Rule" id="MF_02071"/>
    </source>
</evidence>
<feature type="signal peptide" evidence="6">
    <location>
        <begin position="1"/>
        <end position="21"/>
    </location>
</feature>
<organism evidence="8 9">
    <name type="scientific">Photobacterium ganghwense</name>
    <dbReference type="NCBI Taxonomy" id="320778"/>
    <lineage>
        <taxon>Bacteria</taxon>
        <taxon>Pseudomonadati</taxon>
        <taxon>Pseudomonadota</taxon>
        <taxon>Gammaproteobacteria</taxon>
        <taxon>Vibrionales</taxon>
        <taxon>Vibrionaceae</taxon>
        <taxon>Photobacterium</taxon>
    </lineage>
</organism>
<accession>A0A0J1H4M2</accession>
<dbReference type="PATRIC" id="fig|320778.3.peg.4021"/>
<sequence length="268" mass="30145">MRISPLLLLLILAGCSSTSNNERYDIADDKAPESSPTLDHIEDAQPRYEPQSLAGNKDYTLRGNDYKIIRGQQPFTEEGYASWYGKKFHGHRTSNGEIYDMYSMTAAHKTLPLPSYVKVTNQNNGRSVVVRVNDRGPFHDGRIIDLSMAAAARLDVIKYGTAPVKIELINIDKPANPDEWQSANPNQYFVQLAAVTDSDKAKQVATTLAKEFNTQVDTQKADTGNIYRLRLGPYLDREEAMTQRDKARASRYPQAFIISSKRELEPKS</sequence>
<comment type="caution">
    <text evidence="8">The sequence shown here is derived from an EMBL/GenBank/DDBJ whole genome shotgun (WGS) entry which is preliminary data.</text>
</comment>
<dbReference type="GO" id="GO:0042834">
    <property type="term" value="F:peptidoglycan binding"/>
    <property type="evidence" value="ECO:0007669"/>
    <property type="project" value="InterPro"/>
</dbReference>
<dbReference type="EC" id="4.2.2.-" evidence="4"/>
<evidence type="ECO:0000313" key="8">
    <source>
        <dbReference type="EMBL" id="KLV06689.1"/>
    </source>
</evidence>
<dbReference type="InterPro" id="IPR034718">
    <property type="entry name" value="RlpA"/>
</dbReference>
<dbReference type="Pfam" id="PF03330">
    <property type="entry name" value="DPBB_1"/>
    <property type="match status" value="1"/>
</dbReference>
<keyword evidence="4 8" id="KW-0449">Lipoprotein</keyword>
<dbReference type="HAMAP" id="MF_02071">
    <property type="entry name" value="RlpA"/>
    <property type="match status" value="1"/>
</dbReference>
<dbReference type="PROSITE" id="PS51724">
    <property type="entry name" value="SPOR"/>
    <property type="match status" value="1"/>
</dbReference>
<keyword evidence="2 4" id="KW-0456">Lyase</keyword>
<keyword evidence="9" id="KW-1185">Reference proteome</keyword>
<dbReference type="InterPro" id="IPR036680">
    <property type="entry name" value="SPOR-like_sf"/>
</dbReference>
<evidence type="ECO:0000313" key="9">
    <source>
        <dbReference type="Proteomes" id="UP000035909"/>
    </source>
</evidence>
<dbReference type="GO" id="GO:0071555">
    <property type="term" value="P:cell wall organization"/>
    <property type="evidence" value="ECO:0007669"/>
    <property type="project" value="UniProtKB-KW"/>
</dbReference>
<dbReference type="GO" id="GO:0005886">
    <property type="term" value="C:plasma membrane"/>
    <property type="evidence" value="ECO:0007669"/>
    <property type="project" value="UniProtKB-SubCell"/>
</dbReference>
<keyword evidence="4" id="KW-0564">Palmitate</keyword>
<keyword evidence="4" id="KW-0472">Membrane</keyword>
<dbReference type="OrthoDB" id="9779128at2"/>
<keyword evidence="4" id="KW-1003">Cell membrane</keyword>
<name>A0A0J1H4M2_9GAMM</name>
<dbReference type="Pfam" id="PF05036">
    <property type="entry name" value="SPOR"/>
    <property type="match status" value="1"/>
</dbReference>
<comment type="similarity">
    <text evidence="4 5">Belongs to the RlpA family.</text>
</comment>
<dbReference type="GO" id="GO:0008932">
    <property type="term" value="F:lytic endotransglycosylase activity"/>
    <property type="evidence" value="ECO:0007669"/>
    <property type="project" value="UniProtKB-UniRule"/>
</dbReference>
<dbReference type="Proteomes" id="UP000035909">
    <property type="component" value="Unassembled WGS sequence"/>
</dbReference>
<evidence type="ECO:0000256" key="6">
    <source>
        <dbReference type="SAM" id="SignalP"/>
    </source>
</evidence>
<dbReference type="Gene3D" id="2.40.40.10">
    <property type="entry name" value="RlpA-like domain"/>
    <property type="match status" value="1"/>
</dbReference>
<dbReference type="InterPro" id="IPR007730">
    <property type="entry name" value="SPOR-like_dom"/>
</dbReference>
<proteinExistence type="inferred from homology"/>
<dbReference type="PANTHER" id="PTHR34183">
    <property type="entry name" value="ENDOLYTIC PEPTIDOGLYCAN TRANSGLYCOSYLASE RLPA"/>
    <property type="match status" value="1"/>
</dbReference>
<keyword evidence="3 4" id="KW-0961">Cell wall biogenesis/degradation</keyword>
<evidence type="ECO:0000256" key="5">
    <source>
        <dbReference type="RuleBase" id="RU003495"/>
    </source>
</evidence>
<dbReference type="AlphaFoldDB" id="A0A0J1H4M2"/>
<keyword evidence="1 6" id="KW-0732">Signal</keyword>
<dbReference type="PANTHER" id="PTHR34183:SF1">
    <property type="entry name" value="ENDOLYTIC PEPTIDOGLYCAN TRANSGLYCOSYLASE RLPA"/>
    <property type="match status" value="1"/>
</dbReference>
<dbReference type="SUPFAM" id="SSF50685">
    <property type="entry name" value="Barwin-like endoglucanases"/>
    <property type="match status" value="1"/>
</dbReference>
<dbReference type="STRING" id="320778.ABT57_18515"/>
<dbReference type="InterPro" id="IPR012997">
    <property type="entry name" value="RplA"/>
</dbReference>
<dbReference type="FunFam" id="2.40.40.10:FF:000003">
    <property type="entry name" value="Endolytic peptidoglycan transglycosylase RlpA"/>
    <property type="match status" value="1"/>
</dbReference>
<dbReference type="CDD" id="cd22268">
    <property type="entry name" value="DPBB_RlpA-like"/>
    <property type="match status" value="1"/>
</dbReference>
<evidence type="ECO:0000256" key="3">
    <source>
        <dbReference type="ARBA" id="ARBA00023316"/>
    </source>
</evidence>
<dbReference type="InterPro" id="IPR009009">
    <property type="entry name" value="RlpA-like_DPBB"/>
</dbReference>
<evidence type="ECO:0000256" key="2">
    <source>
        <dbReference type="ARBA" id="ARBA00023239"/>
    </source>
</evidence>
<dbReference type="NCBIfam" id="TIGR00413">
    <property type="entry name" value="rlpA"/>
    <property type="match status" value="1"/>
</dbReference>
<protein>
    <recommendedName>
        <fullName evidence="4">Endolytic peptidoglycan transglycosylase RlpA</fullName>
        <ecNumber evidence="4">4.2.2.-</ecNumber>
    </recommendedName>
</protein>
<comment type="function">
    <text evidence="4">Lytic transglycosylase with a strong preference for naked glycan strands that lack stem peptides.</text>
</comment>
<dbReference type="RefSeq" id="WP_047886759.1">
    <property type="nucleotide sequence ID" value="NZ_CP071325.1"/>
</dbReference>
<reference evidence="8 9" key="1">
    <citation type="submission" date="2015-05" db="EMBL/GenBank/DDBJ databases">
        <title>Photobacterium galathea sp. nov.</title>
        <authorList>
            <person name="Machado H."/>
            <person name="Gram L."/>
        </authorList>
    </citation>
    <scope>NUCLEOTIDE SEQUENCE [LARGE SCALE GENOMIC DNA]</scope>
    <source>
        <strain evidence="8 9">DSM 22954</strain>
    </source>
</reference>
<gene>
    <name evidence="4" type="primary">rlpA</name>
    <name evidence="8" type="ORF">ABT57_18515</name>
</gene>
<dbReference type="SUPFAM" id="SSF110997">
    <property type="entry name" value="Sporulation related repeat"/>
    <property type="match status" value="1"/>
</dbReference>
<dbReference type="EMBL" id="LDOU01000020">
    <property type="protein sequence ID" value="KLV06689.1"/>
    <property type="molecule type" value="Genomic_DNA"/>
</dbReference>
<evidence type="ECO:0000259" key="7">
    <source>
        <dbReference type="PROSITE" id="PS51724"/>
    </source>
</evidence>